<keyword evidence="7" id="KW-0732">Signal</keyword>
<sequence length="304" mass="33077">MIGPLVVAAFIGRVVANCAHGTSAFPRLPNVTVSTFGYDALRGPLNWYGLNETANVACEKGTHQSPIVVNSTIATVQGSSLNWTVQDYPDGAVFENLGTNVEVVVNGSLVDMTSGLSYSLAQFHFHTPAEHRINDEFYPMEMHWVFESEGISRSLLRLNEPAADPFRTAKHFAVVAFLVELCESPGCTDSVLESVFSAVQDIAVPGQAVTSPALAFGELIDKFERSPVYRYNGSLTTPPCTENVDWLISTELAYIDLPTWLAVKKVIKYNARYTQDFLGGVNLLQNAADELCNSSSSSSARIVD</sequence>
<evidence type="ECO:0000256" key="3">
    <source>
        <dbReference type="ARBA" id="ARBA00022723"/>
    </source>
</evidence>
<evidence type="ECO:0000259" key="8">
    <source>
        <dbReference type="PROSITE" id="PS51144"/>
    </source>
</evidence>
<dbReference type="InterPro" id="IPR023561">
    <property type="entry name" value="Carbonic_anhydrase_a-class"/>
</dbReference>
<name>A0A0D2FJ79_9EURO</name>
<keyword evidence="5" id="KW-0456">Lyase</keyword>
<dbReference type="EC" id="4.2.1.1" evidence="2"/>
<gene>
    <name evidence="9" type="ORF">PV04_06124</name>
</gene>
<evidence type="ECO:0000256" key="4">
    <source>
        <dbReference type="ARBA" id="ARBA00022833"/>
    </source>
</evidence>
<dbReference type="InterPro" id="IPR041891">
    <property type="entry name" value="Alpha_CA_prokaryot-like"/>
</dbReference>
<dbReference type="InterPro" id="IPR001148">
    <property type="entry name" value="CA_dom"/>
</dbReference>
<comment type="catalytic activity">
    <reaction evidence="6">
        <text>hydrogencarbonate + H(+) = CO2 + H2O</text>
        <dbReference type="Rhea" id="RHEA:10748"/>
        <dbReference type="ChEBI" id="CHEBI:15377"/>
        <dbReference type="ChEBI" id="CHEBI:15378"/>
        <dbReference type="ChEBI" id="CHEBI:16526"/>
        <dbReference type="ChEBI" id="CHEBI:17544"/>
        <dbReference type="EC" id="4.2.1.1"/>
    </reaction>
</comment>
<dbReference type="CDD" id="cd03124">
    <property type="entry name" value="alpha_CA_prokaryotic_like"/>
    <property type="match status" value="1"/>
</dbReference>
<protein>
    <recommendedName>
        <fullName evidence="2">carbonic anhydrase</fullName>
        <ecNumber evidence="2">4.2.1.1</ecNumber>
    </recommendedName>
</protein>
<evidence type="ECO:0000256" key="6">
    <source>
        <dbReference type="ARBA" id="ARBA00048348"/>
    </source>
</evidence>
<dbReference type="SMART" id="SM01057">
    <property type="entry name" value="Carb_anhydrase"/>
    <property type="match status" value="1"/>
</dbReference>
<dbReference type="HOGENOM" id="CLU_039326_0_1_1"/>
<evidence type="ECO:0000256" key="7">
    <source>
        <dbReference type="SAM" id="SignalP"/>
    </source>
</evidence>
<proteinExistence type="inferred from homology"/>
<dbReference type="Pfam" id="PF00194">
    <property type="entry name" value="Carb_anhydrase"/>
    <property type="match status" value="1"/>
</dbReference>
<reference evidence="9 10" key="1">
    <citation type="submission" date="2015-01" db="EMBL/GenBank/DDBJ databases">
        <title>The Genome Sequence of Capronia semiimmersa CBS27337.</title>
        <authorList>
            <consortium name="The Broad Institute Genomics Platform"/>
            <person name="Cuomo C."/>
            <person name="de Hoog S."/>
            <person name="Gorbushina A."/>
            <person name="Stielow B."/>
            <person name="Teixiera M."/>
            <person name="Abouelleil A."/>
            <person name="Chapman S.B."/>
            <person name="Priest M."/>
            <person name="Young S.K."/>
            <person name="Wortman J."/>
            <person name="Nusbaum C."/>
            <person name="Birren B."/>
        </authorList>
    </citation>
    <scope>NUCLEOTIDE SEQUENCE [LARGE SCALE GENOMIC DNA]</scope>
    <source>
        <strain evidence="9 10">CBS 27337</strain>
    </source>
</reference>
<evidence type="ECO:0000256" key="1">
    <source>
        <dbReference type="ARBA" id="ARBA00010718"/>
    </source>
</evidence>
<dbReference type="SUPFAM" id="SSF51069">
    <property type="entry name" value="Carbonic anhydrase"/>
    <property type="match status" value="1"/>
</dbReference>
<evidence type="ECO:0000256" key="5">
    <source>
        <dbReference type="ARBA" id="ARBA00023239"/>
    </source>
</evidence>
<dbReference type="InterPro" id="IPR036398">
    <property type="entry name" value="CA_dom_sf"/>
</dbReference>
<comment type="similarity">
    <text evidence="1">Belongs to the alpha-carbonic anhydrase family.</text>
</comment>
<feature type="domain" description="Alpha-carbonic anhydrase" evidence="8">
    <location>
        <begin position="34"/>
        <end position="304"/>
    </location>
</feature>
<feature type="signal peptide" evidence="7">
    <location>
        <begin position="1"/>
        <end position="16"/>
    </location>
</feature>
<dbReference type="AlphaFoldDB" id="A0A0D2FJ79"/>
<dbReference type="PROSITE" id="PS51144">
    <property type="entry name" value="ALPHA_CA_2"/>
    <property type="match status" value="1"/>
</dbReference>
<dbReference type="PANTHER" id="PTHR18952:SF265">
    <property type="entry name" value="CARBONIC ANHYDRASE"/>
    <property type="match status" value="1"/>
</dbReference>
<feature type="chain" id="PRO_5002241930" description="carbonic anhydrase" evidence="7">
    <location>
        <begin position="17"/>
        <end position="304"/>
    </location>
</feature>
<organism evidence="9 10">
    <name type="scientific">Phialophora macrospora</name>
    <dbReference type="NCBI Taxonomy" id="1851006"/>
    <lineage>
        <taxon>Eukaryota</taxon>
        <taxon>Fungi</taxon>
        <taxon>Dikarya</taxon>
        <taxon>Ascomycota</taxon>
        <taxon>Pezizomycotina</taxon>
        <taxon>Eurotiomycetes</taxon>
        <taxon>Chaetothyriomycetidae</taxon>
        <taxon>Chaetothyriales</taxon>
        <taxon>Herpotrichiellaceae</taxon>
        <taxon>Phialophora</taxon>
    </lineage>
</organism>
<dbReference type="GO" id="GO:0008270">
    <property type="term" value="F:zinc ion binding"/>
    <property type="evidence" value="ECO:0007669"/>
    <property type="project" value="InterPro"/>
</dbReference>
<dbReference type="Proteomes" id="UP000054266">
    <property type="component" value="Unassembled WGS sequence"/>
</dbReference>
<keyword evidence="10" id="KW-1185">Reference proteome</keyword>
<keyword evidence="3" id="KW-0479">Metal-binding</keyword>
<evidence type="ECO:0000313" key="10">
    <source>
        <dbReference type="Proteomes" id="UP000054266"/>
    </source>
</evidence>
<dbReference type="PANTHER" id="PTHR18952">
    <property type="entry name" value="CARBONIC ANHYDRASE"/>
    <property type="match status" value="1"/>
</dbReference>
<evidence type="ECO:0000313" key="9">
    <source>
        <dbReference type="EMBL" id="KIW66830.1"/>
    </source>
</evidence>
<dbReference type="Gene3D" id="3.10.200.10">
    <property type="entry name" value="Alpha carbonic anhydrase"/>
    <property type="match status" value="1"/>
</dbReference>
<dbReference type="STRING" id="5601.A0A0D2FJ79"/>
<dbReference type="EMBL" id="KN846959">
    <property type="protein sequence ID" value="KIW66830.1"/>
    <property type="molecule type" value="Genomic_DNA"/>
</dbReference>
<dbReference type="GO" id="GO:0004089">
    <property type="term" value="F:carbonate dehydratase activity"/>
    <property type="evidence" value="ECO:0007669"/>
    <property type="project" value="UniProtKB-EC"/>
</dbReference>
<keyword evidence="4" id="KW-0862">Zinc</keyword>
<accession>A0A0D2FJ79</accession>
<evidence type="ECO:0000256" key="2">
    <source>
        <dbReference type="ARBA" id="ARBA00012925"/>
    </source>
</evidence>